<dbReference type="Pfam" id="PF20221">
    <property type="entry name" value="DUF6580"/>
    <property type="match status" value="1"/>
</dbReference>
<proteinExistence type="predicted"/>
<organism evidence="2 3">
    <name type="scientific">Niastella koreensis</name>
    <dbReference type="NCBI Taxonomy" id="354356"/>
    <lineage>
        <taxon>Bacteria</taxon>
        <taxon>Pseudomonadati</taxon>
        <taxon>Bacteroidota</taxon>
        <taxon>Chitinophagia</taxon>
        <taxon>Chitinophagales</taxon>
        <taxon>Chitinophagaceae</taxon>
        <taxon>Niastella</taxon>
    </lineage>
</organism>
<feature type="transmembrane region" description="Helical" evidence="1">
    <location>
        <begin position="90"/>
        <end position="107"/>
    </location>
</feature>
<evidence type="ECO:0000256" key="1">
    <source>
        <dbReference type="SAM" id="Phobius"/>
    </source>
</evidence>
<comment type="caution">
    <text evidence="2">The sequence shown here is derived from an EMBL/GenBank/DDBJ whole genome shotgun (WGS) entry which is preliminary data.</text>
</comment>
<name>A0ABX3P5E3_9BACT</name>
<keyword evidence="1" id="KW-0812">Transmembrane</keyword>
<evidence type="ECO:0000313" key="3">
    <source>
        <dbReference type="Proteomes" id="UP000192277"/>
    </source>
</evidence>
<feature type="transmembrane region" description="Helical" evidence="1">
    <location>
        <begin position="34"/>
        <end position="51"/>
    </location>
</feature>
<evidence type="ECO:0000313" key="2">
    <source>
        <dbReference type="EMBL" id="OQP55377.1"/>
    </source>
</evidence>
<dbReference type="InterPro" id="IPR046487">
    <property type="entry name" value="DUF6580"/>
</dbReference>
<feature type="transmembrane region" description="Helical" evidence="1">
    <location>
        <begin position="156"/>
        <end position="178"/>
    </location>
</feature>
<accession>A0ABX3P5E3</accession>
<gene>
    <name evidence="2" type="ORF">A4D02_03445</name>
</gene>
<protein>
    <recommendedName>
        <fullName evidence="4">YhhN family protein</fullName>
    </recommendedName>
</protein>
<keyword evidence="1" id="KW-0472">Membrane</keyword>
<feature type="transmembrane region" description="Helical" evidence="1">
    <location>
        <begin position="12"/>
        <end position="28"/>
    </location>
</feature>
<feature type="transmembrane region" description="Helical" evidence="1">
    <location>
        <begin position="114"/>
        <end position="136"/>
    </location>
</feature>
<dbReference type="RefSeq" id="WP_014222974.1">
    <property type="nucleotide sequence ID" value="NZ_LWBO01000001.1"/>
</dbReference>
<keyword evidence="1" id="KW-1133">Transmembrane helix</keyword>
<dbReference type="EMBL" id="LWBO01000001">
    <property type="protein sequence ID" value="OQP55377.1"/>
    <property type="molecule type" value="Genomic_DNA"/>
</dbReference>
<reference evidence="2 3" key="1">
    <citation type="submission" date="2016-04" db="EMBL/GenBank/DDBJ databases">
        <authorList>
            <person name="Chen L."/>
            <person name="Zhuang W."/>
            <person name="Wang G."/>
        </authorList>
    </citation>
    <scope>NUCLEOTIDE SEQUENCE [LARGE SCALE GENOMIC DNA]</scope>
    <source>
        <strain evidence="3">GR20</strain>
    </source>
</reference>
<dbReference type="Proteomes" id="UP000192277">
    <property type="component" value="Unassembled WGS sequence"/>
</dbReference>
<sequence length="190" mass="21207">MSVLKINPRNAILLLFILITAAMRLFAINGYGPLTVFTPIGAMALFGGAYFTGNVKPFAFPLLTLFISDLVLSFTVYAPFRVGLLYSGWYWTYGAFALMTIAGKLIVRDATIKNIAIAVIVSTLIHWLVSDIGGCLVDNKFSLPVYYTRLITAIPYEWRFLAGTAIYSAVLFGLFEWLQRRYTSLQPSLH</sequence>
<evidence type="ECO:0008006" key="4">
    <source>
        <dbReference type="Google" id="ProtNLM"/>
    </source>
</evidence>
<keyword evidence="3" id="KW-1185">Reference proteome</keyword>
<feature type="transmembrane region" description="Helical" evidence="1">
    <location>
        <begin position="58"/>
        <end position="78"/>
    </location>
</feature>